<sequence length="83" mass="9548">MVLRLPWLWMARIVQICSKLGGDVGYWDGLSIRGHCLLWLGATDVARSSVVDVVVFEVQRRRTVWTQEFLLYVSEMEALFSST</sequence>
<dbReference type="EMBL" id="JBBPBM010000090">
    <property type="protein sequence ID" value="KAK8509530.1"/>
    <property type="molecule type" value="Genomic_DNA"/>
</dbReference>
<keyword evidence="3" id="KW-1185">Reference proteome</keyword>
<evidence type="ECO:0000313" key="3">
    <source>
        <dbReference type="Proteomes" id="UP001472677"/>
    </source>
</evidence>
<evidence type="ECO:0000256" key="1">
    <source>
        <dbReference type="SAM" id="SignalP"/>
    </source>
</evidence>
<dbReference type="Proteomes" id="UP001472677">
    <property type="component" value="Unassembled WGS sequence"/>
</dbReference>
<feature type="signal peptide" evidence="1">
    <location>
        <begin position="1"/>
        <end position="22"/>
    </location>
</feature>
<evidence type="ECO:0000313" key="2">
    <source>
        <dbReference type="EMBL" id="KAK8509530.1"/>
    </source>
</evidence>
<comment type="caution">
    <text evidence="2">The sequence shown here is derived from an EMBL/GenBank/DDBJ whole genome shotgun (WGS) entry which is preliminary data.</text>
</comment>
<accession>A0ABR2BSD9</accession>
<proteinExistence type="predicted"/>
<gene>
    <name evidence="2" type="ORF">V6N12_001620</name>
</gene>
<reference evidence="2 3" key="1">
    <citation type="journal article" date="2024" name="G3 (Bethesda)">
        <title>Genome assembly of Hibiscus sabdariffa L. provides insights into metabolisms of medicinal natural products.</title>
        <authorList>
            <person name="Kim T."/>
        </authorList>
    </citation>
    <scope>NUCLEOTIDE SEQUENCE [LARGE SCALE GENOMIC DNA]</scope>
    <source>
        <strain evidence="2">TK-2024</strain>
        <tissue evidence="2">Old leaves</tissue>
    </source>
</reference>
<protein>
    <recommendedName>
        <fullName evidence="4">Secreted protein</fullName>
    </recommendedName>
</protein>
<keyword evidence="1" id="KW-0732">Signal</keyword>
<evidence type="ECO:0008006" key="4">
    <source>
        <dbReference type="Google" id="ProtNLM"/>
    </source>
</evidence>
<name>A0ABR2BSD9_9ROSI</name>
<organism evidence="2 3">
    <name type="scientific">Hibiscus sabdariffa</name>
    <name type="common">roselle</name>
    <dbReference type="NCBI Taxonomy" id="183260"/>
    <lineage>
        <taxon>Eukaryota</taxon>
        <taxon>Viridiplantae</taxon>
        <taxon>Streptophyta</taxon>
        <taxon>Embryophyta</taxon>
        <taxon>Tracheophyta</taxon>
        <taxon>Spermatophyta</taxon>
        <taxon>Magnoliopsida</taxon>
        <taxon>eudicotyledons</taxon>
        <taxon>Gunneridae</taxon>
        <taxon>Pentapetalae</taxon>
        <taxon>rosids</taxon>
        <taxon>malvids</taxon>
        <taxon>Malvales</taxon>
        <taxon>Malvaceae</taxon>
        <taxon>Malvoideae</taxon>
        <taxon>Hibiscus</taxon>
    </lineage>
</organism>
<feature type="chain" id="PRO_5046655451" description="Secreted protein" evidence="1">
    <location>
        <begin position="23"/>
        <end position="83"/>
    </location>
</feature>